<name>A0AC35GF90_9BILA</name>
<organism evidence="1 2">
    <name type="scientific">Panagrolaimus sp. PS1159</name>
    <dbReference type="NCBI Taxonomy" id="55785"/>
    <lineage>
        <taxon>Eukaryota</taxon>
        <taxon>Metazoa</taxon>
        <taxon>Ecdysozoa</taxon>
        <taxon>Nematoda</taxon>
        <taxon>Chromadorea</taxon>
        <taxon>Rhabditida</taxon>
        <taxon>Tylenchina</taxon>
        <taxon>Panagrolaimomorpha</taxon>
        <taxon>Panagrolaimoidea</taxon>
        <taxon>Panagrolaimidae</taxon>
        <taxon>Panagrolaimus</taxon>
    </lineage>
</organism>
<reference evidence="2" key="1">
    <citation type="submission" date="2022-11" db="UniProtKB">
        <authorList>
            <consortium name="WormBaseParasite"/>
        </authorList>
    </citation>
    <scope>IDENTIFICATION</scope>
</reference>
<protein>
    <submittedName>
        <fullName evidence="2">Uncharacterized protein</fullName>
    </submittedName>
</protein>
<evidence type="ECO:0000313" key="1">
    <source>
        <dbReference type="Proteomes" id="UP000887580"/>
    </source>
</evidence>
<sequence>MFVAFADGQIKQFFYPSDSTVFSTYGDKETEILWEFISDGSIQFHGFDIDFETINCACANPEIIVPCTMNRIEVFLMKDSYEHDGFYCEVGTGTQLPAENHNILQVITTFSSEPRFLEFSFFAINISITLPPVIINFTKPYYFYQPCIYNSFRRK</sequence>
<accession>A0AC35GF90</accession>
<dbReference type="Proteomes" id="UP000887580">
    <property type="component" value="Unplaced"/>
</dbReference>
<proteinExistence type="predicted"/>
<evidence type="ECO:0000313" key="2">
    <source>
        <dbReference type="WBParaSite" id="PS1159_v2.g4681.t1"/>
    </source>
</evidence>
<dbReference type="WBParaSite" id="PS1159_v2.g4681.t1">
    <property type="protein sequence ID" value="PS1159_v2.g4681.t1"/>
    <property type="gene ID" value="PS1159_v2.g4681"/>
</dbReference>